<feature type="transmembrane region" description="Helical" evidence="1">
    <location>
        <begin position="175"/>
        <end position="197"/>
    </location>
</feature>
<keyword evidence="1" id="KW-0812">Transmembrane</keyword>
<gene>
    <name evidence="3" type="ORF">H6P80_06685</name>
</gene>
<proteinExistence type="predicted"/>
<dbReference type="AlphaFoldDB" id="A0A842HWG0"/>
<evidence type="ECO:0000256" key="1">
    <source>
        <dbReference type="SAM" id="Phobius"/>
    </source>
</evidence>
<keyword evidence="1" id="KW-0472">Membrane</keyword>
<dbReference type="Proteomes" id="UP000564378">
    <property type="component" value="Unassembled WGS sequence"/>
</dbReference>
<dbReference type="InterPro" id="IPR035897">
    <property type="entry name" value="Toll_tir_struct_dom_sf"/>
</dbReference>
<dbReference type="EMBL" id="JACJVJ010000001">
    <property type="protein sequence ID" value="MBC2777302.1"/>
    <property type="molecule type" value="Genomic_DNA"/>
</dbReference>
<evidence type="ECO:0000259" key="2">
    <source>
        <dbReference type="Pfam" id="PF13676"/>
    </source>
</evidence>
<keyword evidence="3" id="KW-0675">Receptor</keyword>
<dbReference type="SUPFAM" id="SSF52200">
    <property type="entry name" value="Toll/Interleukin receptor TIR domain"/>
    <property type="match status" value="1"/>
</dbReference>
<feature type="domain" description="TIR" evidence="2">
    <location>
        <begin position="13"/>
        <end position="153"/>
    </location>
</feature>
<dbReference type="Pfam" id="PF13676">
    <property type="entry name" value="TIR_2"/>
    <property type="match status" value="1"/>
</dbReference>
<evidence type="ECO:0000313" key="4">
    <source>
        <dbReference type="Proteomes" id="UP000564378"/>
    </source>
</evidence>
<accession>A0A842HWG0</accession>
<protein>
    <submittedName>
        <fullName evidence="3">Toll/interleukin-1 receptor domain-containing protein</fullName>
    </submittedName>
</protein>
<dbReference type="InterPro" id="IPR000157">
    <property type="entry name" value="TIR_dom"/>
</dbReference>
<feature type="transmembrane region" description="Helical" evidence="1">
    <location>
        <begin position="243"/>
        <end position="264"/>
    </location>
</feature>
<keyword evidence="4" id="KW-1185">Reference proteome</keyword>
<evidence type="ECO:0000313" key="3">
    <source>
        <dbReference type="EMBL" id="MBC2777302.1"/>
    </source>
</evidence>
<dbReference type="RefSeq" id="WP_185800522.1">
    <property type="nucleotide sequence ID" value="NZ_JACJVJ010000001.1"/>
</dbReference>
<keyword evidence="1" id="KW-1133">Transmembrane helix</keyword>
<reference evidence="3 4" key="1">
    <citation type="submission" date="2020-08" db="EMBL/GenBank/DDBJ databases">
        <title>Draft genome sequence of Parasphingopyxis sp. GrpM-11.</title>
        <authorList>
            <person name="Oh J."/>
            <person name="Roh D.-H."/>
        </authorList>
    </citation>
    <scope>NUCLEOTIDE SEQUENCE [LARGE SCALE GENOMIC DNA]</scope>
    <source>
        <strain evidence="3 4">GrpM-11</strain>
    </source>
</reference>
<feature type="transmembrane region" description="Helical" evidence="1">
    <location>
        <begin position="276"/>
        <end position="297"/>
    </location>
</feature>
<organism evidence="3 4">
    <name type="scientific">Parasphingopyxis marina</name>
    <dbReference type="NCBI Taxonomy" id="2761622"/>
    <lineage>
        <taxon>Bacteria</taxon>
        <taxon>Pseudomonadati</taxon>
        <taxon>Pseudomonadota</taxon>
        <taxon>Alphaproteobacteria</taxon>
        <taxon>Sphingomonadales</taxon>
        <taxon>Sphingomonadaceae</taxon>
        <taxon>Parasphingopyxis</taxon>
    </lineage>
</organism>
<name>A0A842HWG0_9SPHN</name>
<comment type="caution">
    <text evidence="3">The sequence shown here is derived from an EMBL/GenBank/DDBJ whole genome shotgun (WGS) entry which is preliminary data.</text>
</comment>
<dbReference type="GO" id="GO:0007165">
    <property type="term" value="P:signal transduction"/>
    <property type="evidence" value="ECO:0007669"/>
    <property type="project" value="InterPro"/>
</dbReference>
<sequence length="300" mass="32082">MAFGTKAARSEKIFVNYRREDAGGFAGRLSDSLANYFGAGRVFRDVTGIDYGHDFEKVIDEKLEESGALVVMIGERWTSVTDAEGKRRLDDPGDYVVREIAAALRNGVPVLPVLIGEASMPRTEELPASLAELARRNAISLTDERWDFDVDRLAKVLTIDVPGTVAQRRLDWMKAAALAMLVLGGAIATLVFCAALGTWRPPEGLREAGFSPIVSAIPFMAIVFAGALTLNAAPAMEPGKRKYAWASVALATVGTLGAFIAYALRNVAEPNGSLVANFGASTITIFGMLALLALAGFRAK</sequence>
<dbReference type="Gene3D" id="3.40.50.10140">
    <property type="entry name" value="Toll/interleukin-1 receptor homology (TIR) domain"/>
    <property type="match status" value="1"/>
</dbReference>
<feature type="transmembrane region" description="Helical" evidence="1">
    <location>
        <begin position="209"/>
        <end position="231"/>
    </location>
</feature>